<name>A0A9X2C2X7_9BURK</name>
<dbReference type="RefSeq" id="WP_275683389.1">
    <property type="nucleotide sequence ID" value="NZ_JAJLJH010000004.1"/>
</dbReference>
<dbReference type="AlphaFoldDB" id="A0A9X2C2X7"/>
<accession>A0A9X2C2X7</accession>
<organism evidence="1 2">
    <name type="scientific">Scleromatobacter humisilvae</name>
    <dbReference type="NCBI Taxonomy" id="2897159"/>
    <lineage>
        <taxon>Bacteria</taxon>
        <taxon>Pseudomonadati</taxon>
        <taxon>Pseudomonadota</taxon>
        <taxon>Betaproteobacteria</taxon>
        <taxon>Burkholderiales</taxon>
        <taxon>Sphaerotilaceae</taxon>
        <taxon>Scleromatobacter</taxon>
    </lineage>
</organism>
<reference evidence="1" key="1">
    <citation type="submission" date="2021-11" db="EMBL/GenBank/DDBJ databases">
        <title>BS-T2-15 a new species belonging to the Comamonadaceae family isolated from the soil of a French oak forest.</title>
        <authorList>
            <person name="Mieszkin S."/>
            <person name="Alain K."/>
        </authorList>
    </citation>
    <scope>NUCLEOTIDE SEQUENCE</scope>
    <source>
        <strain evidence="1">BS-T2-15</strain>
    </source>
</reference>
<keyword evidence="2" id="KW-1185">Reference proteome</keyword>
<evidence type="ECO:0000313" key="2">
    <source>
        <dbReference type="Proteomes" id="UP001139353"/>
    </source>
</evidence>
<dbReference type="Proteomes" id="UP001139353">
    <property type="component" value="Unassembled WGS sequence"/>
</dbReference>
<evidence type="ECO:0000313" key="1">
    <source>
        <dbReference type="EMBL" id="MCK9687349.1"/>
    </source>
</evidence>
<sequence length="182" mass="20400">MIPTDRPVLGRDLEAIAQAHGLQASDAIWMLGLTPNKWSDFVRAAPEQPVGDPTLALLVRILDQNPELRLIPEFPTPAEMRELFVDQLGVSPREFSVLMGFQATAGDRWIRMRSRISATTYHLFWALQRTLQQLPKSEREKFIAGWRDTVAQEASTRGVEDVFRAGSWSVNAANDEAVGEAE</sequence>
<comment type="caution">
    <text evidence="1">The sequence shown here is derived from an EMBL/GenBank/DDBJ whole genome shotgun (WGS) entry which is preliminary data.</text>
</comment>
<protein>
    <submittedName>
        <fullName evidence="1">Uncharacterized protein</fullName>
    </submittedName>
</protein>
<gene>
    <name evidence="1" type="ORF">LPC04_16705</name>
</gene>
<proteinExistence type="predicted"/>
<dbReference type="EMBL" id="JAJLJH010000004">
    <property type="protein sequence ID" value="MCK9687349.1"/>
    <property type="molecule type" value="Genomic_DNA"/>
</dbReference>